<protein>
    <submittedName>
        <fullName evidence="2">Very-short-patch-repair endonuclease</fullName>
    </submittedName>
</protein>
<dbReference type="CDD" id="cd01038">
    <property type="entry name" value="Endonuclease_DUF559"/>
    <property type="match status" value="1"/>
</dbReference>
<keyword evidence="3" id="KW-1185">Reference proteome</keyword>
<proteinExistence type="predicted"/>
<dbReference type="GO" id="GO:0004519">
    <property type="term" value="F:endonuclease activity"/>
    <property type="evidence" value="ECO:0007669"/>
    <property type="project" value="UniProtKB-KW"/>
</dbReference>
<evidence type="ECO:0000313" key="3">
    <source>
        <dbReference type="Proteomes" id="UP000521199"/>
    </source>
</evidence>
<dbReference type="InterPro" id="IPR047216">
    <property type="entry name" value="Endonuclease_DUF559_bact"/>
</dbReference>
<dbReference type="PANTHER" id="PTHR38590">
    <property type="entry name" value="BLL0828 PROTEIN"/>
    <property type="match status" value="1"/>
</dbReference>
<keyword evidence="2" id="KW-0255">Endonuclease</keyword>
<dbReference type="Proteomes" id="UP000521199">
    <property type="component" value="Unassembled WGS sequence"/>
</dbReference>
<dbReference type="AlphaFoldDB" id="A0A7W8D757"/>
<dbReference type="RefSeq" id="WP_246387847.1">
    <property type="nucleotide sequence ID" value="NZ_JACHHP010000005.1"/>
</dbReference>
<name>A0A7W8D757_9GAMM</name>
<comment type="caution">
    <text evidence="2">The sequence shown here is derived from an EMBL/GenBank/DDBJ whole genome shotgun (WGS) entry which is preliminary data.</text>
</comment>
<keyword evidence="2" id="KW-0540">Nuclease</keyword>
<dbReference type="SUPFAM" id="SSF52980">
    <property type="entry name" value="Restriction endonuclease-like"/>
    <property type="match status" value="1"/>
</dbReference>
<dbReference type="Gene3D" id="3.40.960.10">
    <property type="entry name" value="VSR Endonuclease"/>
    <property type="match status" value="1"/>
</dbReference>
<dbReference type="InterPro" id="IPR011335">
    <property type="entry name" value="Restrct_endonuc-II-like"/>
</dbReference>
<keyword evidence="2" id="KW-0378">Hydrolase</keyword>
<dbReference type="InterPro" id="IPR007569">
    <property type="entry name" value="DUF559"/>
</dbReference>
<dbReference type="PANTHER" id="PTHR38590:SF1">
    <property type="entry name" value="BLL0828 PROTEIN"/>
    <property type="match status" value="1"/>
</dbReference>
<accession>A0A7W8D757</accession>
<sequence length="109" mass="12438">MPDAERELWFHLRGGRLLGLKFRRQYPMPPYVVDFICIEARLIVELDGSQHSQDVDRRREDMLKAQGFRVVRFWNNEVLSNTEAVLEAIISAAGCRTLTPTPLPGGEGL</sequence>
<feature type="domain" description="DUF559" evidence="1">
    <location>
        <begin position="2"/>
        <end position="91"/>
    </location>
</feature>
<evidence type="ECO:0000313" key="2">
    <source>
        <dbReference type="EMBL" id="MBB5209186.1"/>
    </source>
</evidence>
<gene>
    <name evidence="2" type="ORF">HNQ52_002749</name>
</gene>
<dbReference type="EMBL" id="JACHHP010000005">
    <property type="protein sequence ID" value="MBB5209186.1"/>
    <property type="molecule type" value="Genomic_DNA"/>
</dbReference>
<reference evidence="2 3" key="1">
    <citation type="submission" date="2020-08" db="EMBL/GenBank/DDBJ databases">
        <title>Genomic Encyclopedia of Type Strains, Phase IV (KMG-IV): sequencing the most valuable type-strain genomes for metagenomic binning, comparative biology and taxonomic classification.</title>
        <authorList>
            <person name="Goeker M."/>
        </authorList>
    </citation>
    <scope>NUCLEOTIDE SEQUENCE [LARGE SCALE GENOMIC DNA]</scope>
    <source>
        <strain evidence="2 3">DSM 24163</strain>
    </source>
</reference>
<organism evidence="2 3">
    <name type="scientific">Chiayiivirga flava</name>
    <dbReference type="NCBI Taxonomy" id="659595"/>
    <lineage>
        <taxon>Bacteria</taxon>
        <taxon>Pseudomonadati</taxon>
        <taxon>Pseudomonadota</taxon>
        <taxon>Gammaproteobacteria</taxon>
        <taxon>Lysobacterales</taxon>
        <taxon>Lysobacteraceae</taxon>
        <taxon>Chiayiivirga</taxon>
    </lineage>
</organism>
<dbReference type="Pfam" id="PF04480">
    <property type="entry name" value="DUF559"/>
    <property type="match status" value="1"/>
</dbReference>
<evidence type="ECO:0000259" key="1">
    <source>
        <dbReference type="Pfam" id="PF04480"/>
    </source>
</evidence>